<name>A0A2N7VI87_9BURK</name>
<reference evidence="1 2" key="1">
    <citation type="submission" date="2018-01" db="EMBL/GenBank/DDBJ databases">
        <title>Whole genome analyses suggest that Burkholderia sensu lato contains two further novel genera in the rhizoxinica-symbiotica group Mycetohabitans gen. nov., and Trinickia gen. nov.: implications for the evolution of diazotrophy and nodulation in the Burkholderiaceae.</title>
        <authorList>
            <person name="Estrada-de los Santos P."/>
            <person name="Palmer M."/>
            <person name="Chavez-Ramirez B."/>
            <person name="Beukes C."/>
            <person name="Steenkamp E.T."/>
            <person name="Hirsch A.M."/>
            <person name="Manyaka P."/>
            <person name="Maluk M."/>
            <person name="Lafos M."/>
            <person name="Crook M."/>
            <person name="Gross E."/>
            <person name="Simon M.F."/>
            <person name="Bueno dos Reis Junior F."/>
            <person name="Poole P.S."/>
            <person name="Venter S.N."/>
            <person name="James E.K."/>
        </authorList>
    </citation>
    <scope>NUCLEOTIDE SEQUENCE [LARGE SCALE GENOMIC DNA]</scope>
    <source>
        <strain evidence="1 2">GIMN1.004</strain>
    </source>
</reference>
<proteinExistence type="predicted"/>
<dbReference type="InterPro" id="IPR002347">
    <property type="entry name" value="SDR_fam"/>
</dbReference>
<dbReference type="InterPro" id="IPR036291">
    <property type="entry name" value="NAD(P)-bd_dom_sf"/>
</dbReference>
<accession>A0A2N7VI87</accession>
<gene>
    <name evidence="1" type="ORF">C0Z18_22205</name>
</gene>
<dbReference type="PANTHER" id="PTHR45458:SF1">
    <property type="entry name" value="SHORT CHAIN DEHYDROGENASE"/>
    <property type="match status" value="1"/>
</dbReference>
<dbReference type="RefSeq" id="WP_102647602.1">
    <property type="nucleotide sequence ID" value="NZ_PNYA01000022.1"/>
</dbReference>
<dbReference type="PRINTS" id="PR00081">
    <property type="entry name" value="GDHRDH"/>
</dbReference>
<dbReference type="OrthoDB" id="5786478at2"/>
<organism evidence="1 2">
    <name type="scientific">Trinickia dabaoshanensis</name>
    <dbReference type="NCBI Taxonomy" id="564714"/>
    <lineage>
        <taxon>Bacteria</taxon>
        <taxon>Pseudomonadati</taxon>
        <taxon>Pseudomonadota</taxon>
        <taxon>Betaproteobacteria</taxon>
        <taxon>Burkholderiales</taxon>
        <taxon>Burkholderiaceae</taxon>
        <taxon>Trinickia</taxon>
    </lineage>
</organism>
<dbReference type="PANTHER" id="PTHR45458">
    <property type="entry name" value="SHORT-CHAIN DEHYDROGENASE/REDUCTASE SDR"/>
    <property type="match status" value="1"/>
</dbReference>
<dbReference type="AlphaFoldDB" id="A0A2N7VI87"/>
<evidence type="ECO:0000313" key="1">
    <source>
        <dbReference type="EMBL" id="PMS16861.1"/>
    </source>
</evidence>
<dbReference type="GO" id="GO:0016616">
    <property type="term" value="F:oxidoreductase activity, acting on the CH-OH group of donors, NAD or NADP as acceptor"/>
    <property type="evidence" value="ECO:0007669"/>
    <property type="project" value="TreeGrafter"/>
</dbReference>
<protein>
    <submittedName>
        <fullName evidence="1">3-oxoacyl-ACP reductase</fullName>
    </submittedName>
</protein>
<dbReference type="InterPro" id="IPR052184">
    <property type="entry name" value="SDR_enzymes"/>
</dbReference>
<evidence type="ECO:0000313" key="2">
    <source>
        <dbReference type="Proteomes" id="UP000235616"/>
    </source>
</evidence>
<dbReference type="Gene3D" id="3.40.50.720">
    <property type="entry name" value="NAD(P)-binding Rossmann-like Domain"/>
    <property type="match status" value="1"/>
</dbReference>
<dbReference type="Pfam" id="PF00106">
    <property type="entry name" value="adh_short"/>
    <property type="match status" value="1"/>
</dbReference>
<dbReference type="SUPFAM" id="SSF51735">
    <property type="entry name" value="NAD(P)-binding Rossmann-fold domains"/>
    <property type="match status" value="1"/>
</dbReference>
<keyword evidence="2" id="KW-1185">Reference proteome</keyword>
<comment type="caution">
    <text evidence="1">The sequence shown here is derived from an EMBL/GenBank/DDBJ whole genome shotgun (WGS) entry which is preliminary data.</text>
</comment>
<dbReference type="Proteomes" id="UP000235616">
    <property type="component" value="Unassembled WGS sequence"/>
</dbReference>
<sequence length="234" mass="25655">MPDQSPRKTVLLIGASRGLGFAIAEQYLARGWHVIATGRAHSMAALRHLADKSEGALETETVDITDIDDVSALRKRLEPRRLDLLLVNAGVKNDDRETIADVSTEEFVRVMVTNALSPMRVVERFQDLVDPNGTIAVMSSGQGSVTNNVNGNYEVYRGSKAALNMFMRSYAARHAGDARTLMLLAPGWVRTDMGGPQARLSIEESIPNLVDTIEAHAGRTGLHYVDYLGRVVPW</sequence>
<dbReference type="EMBL" id="PNYA01000022">
    <property type="protein sequence ID" value="PMS16861.1"/>
    <property type="molecule type" value="Genomic_DNA"/>
</dbReference>